<dbReference type="InterPro" id="IPR013783">
    <property type="entry name" value="Ig-like_fold"/>
</dbReference>
<gene>
    <name evidence="2" type="ORF">COS78_01520</name>
</gene>
<proteinExistence type="predicted"/>
<accession>A0A2M7ASL0</accession>
<sequence>MKSKIVKFVLLILLLFLPQISATNSSFFDLETSTGNTFAAGCWGAPALPTLLTPGLNSSDHNQTFTWSATTNHCPSPQTFYQFQIYTDSAGTILYNQSGQLTVTTYSLTSMPSGQYWWRVKVSDQYGYSNTTALRSLTIDDEPPTSSLDSLPPTSNQNPLSIGYSASDNNAVDHTDLCYSFNLNPWVCGNYFNFTFSLGEGTYYFDTIAHDLAGNSEKSVNHDPVYIATRPSVLFDTTPPTTNQVTPPNSFTGQNLLTDSWTHDTPVGDYHQVDEPDRGQVILLGNQSDTFSGTDSISQNLFLPQSFSGTLQFSYRYVSNDSADYDQFSVGIFHQDGIQLLENILTDGNNTGALNYDTGWLTLSHSLQNLASRLVKLVISVSDTGEAGAGLNSYALIDDVKISTLDLRLGETTAVTFDSVDTGSGIATTTPPEVINVGETTVTFSATDLATNIESTNSSAILTLPPVVLNKIDKVTNKVWLYNNSATAIDLTSFWLDFGTTQMLSGTIPASSTLGFDFVSVPVSATAKLYGSGAVLIDSTVYADLGPAFWQRQSDGLGPWVKISAPLDFDLQSRLSVGKITLTISGLATTLADMSYTIDYSDTAGPQQIYGQISPDVIDSLGTTSRDFFLGTCSSGTCINATGVGATFVVNFGGLNKTFTLN</sequence>
<dbReference type="Proteomes" id="UP000231407">
    <property type="component" value="Unassembled WGS sequence"/>
</dbReference>
<dbReference type="Gene3D" id="2.60.40.10">
    <property type="entry name" value="Immunoglobulins"/>
    <property type="match status" value="1"/>
</dbReference>
<organism evidence="2 3">
    <name type="scientific">Candidatus Shapirobacteria bacterium CG06_land_8_20_14_3_00_40_12</name>
    <dbReference type="NCBI Taxonomy" id="1974881"/>
    <lineage>
        <taxon>Bacteria</taxon>
        <taxon>Candidatus Shapironibacteriota</taxon>
    </lineage>
</organism>
<evidence type="ECO:0000256" key="1">
    <source>
        <dbReference type="SAM" id="SignalP"/>
    </source>
</evidence>
<evidence type="ECO:0008006" key="4">
    <source>
        <dbReference type="Google" id="ProtNLM"/>
    </source>
</evidence>
<dbReference type="AlphaFoldDB" id="A0A2M7ASL0"/>
<evidence type="ECO:0000313" key="3">
    <source>
        <dbReference type="Proteomes" id="UP000231407"/>
    </source>
</evidence>
<protein>
    <recommendedName>
        <fullName evidence="4">LTD domain-containing protein</fullName>
    </recommendedName>
</protein>
<keyword evidence="1" id="KW-0732">Signal</keyword>
<dbReference type="EMBL" id="PEWA01000017">
    <property type="protein sequence ID" value="PIU73601.1"/>
    <property type="molecule type" value="Genomic_DNA"/>
</dbReference>
<name>A0A2M7ASL0_9BACT</name>
<feature type="signal peptide" evidence="1">
    <location>
        <begin position="1"/>
        <end position="22"/>
    </location>
</feature>
<feature type="chain" id="PRO_5014617485" description="LTD domain-containing protein" evidence="1">
    <location>
        <begin position="23"/>
        <end position="662"/>
    </location>
</feature>
<comment type="caution">
    <text evidence="2">The sequence shown here is derived from an EMBL/GenBank/DDBJ whole genome shotgun (WGS) entry which is preliminary data.</text>
</comment>
<evidence type="ECO:0000313" key="2">
    <source>
        <dbReference type="EMBL" id="PIU73601.1"/>
    </source>
</evidence>
<reference evidence="3" key="1">
    <citation type="submission" date="2017-09" db="EMBL/GenBank/DDBJ databases">
        <title>Depth-based differentiation of microbial function through sediment-hosted aquifers and enrichment of novel symbionts in the deep terrestrial subsurface.</title>
        <authorList>
            <person name="Probst A.J."/>
            <person name="Ladd B."/>
            <person name="Jarett J.K."/>
            <person name="Geller-Mcgrath D.E."/>
            <person name="Sieber C.M.K."/>
            <person name="Emerson J.B."/>
            <person name="Anantharaman K."/>
            <person name="Thomas B.C."/>
            <person name="Malmstrom R."/>
            <person name="Stieglmeier M."/>
            <person name="Klingl A."/>
            <person name="Woyke T."/>
            <person name="Ryan C.M."/>
            <person name="Banfield J.F."/>
        </authorList>
    </citation>
    <scope>NUCLEOTIDE SEQUENCE [LARGE SCALE GENOMIC DNA]</scope>
</reference>